<dbReference type="GO" id="GO:0052693">
    <property type="term" value="F:epoxyqueuosine reductase activity"/>
    <property type="evidence" value="ECO:0007669"/>
    <property type="project" value="UniProtKB-UniRule"/>
</dbReference>
<keyword evidence="5 9" id="KW-0671">Queuosine biosynthesis</keyword>
<dbReference type="RefSeq" id="WP_089073163.1">
    <property type="nucleotide sequence ID" value="NZ_CBCSAM010000013.1"/>
</dbReference>
<comment type="subcellular location">
    <subcellularLocation>
        <location evidence="9">Cytoplasm</location>
    </subcellularLocation>
</comment>
<keyword evidence="9" id="KW-0170">Cobalt</keyword>
<evidence type="ECO:0000256" key="1">
    <source>
        <dbReference type="ARBA" id="ARBA00022485"/>
    </source>
</evidence>
<feature type="binding site" evidence="9">
    <location>
        <position position="249"/>
    </location>
    <ligand>
        <name>[4Fe-4S] cluster</name>
        <dbReference type="ChEBI" id="CHEBI:49883"/>
        <label>2</label>
    </ligand>
</feature>
<feature type="binding site" evidence="9">
    <location>
        <position position="224"/>
    </location>
    <ligand>
        <name>cob(II)alamin</name>
        <dbReference type="ChEBI" id="CHEBI:16304"/>
    </ligand>
</feature>
<feature type="binding site" evidence="9">
    <location>
        <position position="256"/>
    </location>
    <ligand>
        <name>[4Fe-4S] cluster</name>
        <dbReference type="ChEBI" id="CHEBI:49883"/>
        <label>1</label>
    </ligand>
</feature>
<keyword evidence="6 9" id="KW-0560">Oxidoreductase</keyword>
<dbReference type="AlphaFoldDB" id="A0A220VD34"/>
<keyword evidence="12" id="KW-1185">Reference proteome</keyword>
<dbReference type="GO" id="GO:0008616">
    <property type="term" value="P:tRNA queuosine(34) biosynthetic process"/>
    <property type="evidence" value="ECO:0007669"/>
    <property type="project" value="UniProtKB-UniRule"/>
</dbReference>
<feature type="binding site" evidence="9">
    <location>
        <position position="166"/>
    </location>
    <ligand>
        <name>cob(II)alamin</name>
        <dbReference type="ChEBI" id="CHEBI:16304"/>
    </ligand>
</feature>
<dbReference type="PANTHER" id="PTHR30002">
    <property type="entry name" value="EPOXYQUEUOSINE REDUCTASE"/>
    <property type="match status" value="1"/>
</dbReference>
<dbReference type="GO" id="GO:0051539">
    <property type="term" value="F:4 iron, 4 sulfur cluster binding"/>
    <property type="evidence" value="ECO:0007669"/>
    <property type="project" value="UniProtKB-KW"/>
</dbReference>
<dbReference type="Pfam" id="PF08331">
    <property type="entry name" value="QueG_DUF1730"/>
    <property type="match status" value="1"/>
</dbReference>
<comment type="caution">
    <text evidence="9">Lacks conserved residue(s) required for the propagation of feature annotation.</text>
</comment>
<evidence type="ECO:0000256" key="9">
    <source>
        <dbReference type="HAMAP-Rule" id="MF_00916"/>
    </source>
</evidence>
<feature type="binding site" evidence="9">
    <location>
        <position position="177"/>
    </location>
    <ligand>
        <name>cob(II)alamin</name>
        <dbReference type="ChEBI" id="CHEBI:16304"/>
    </ligand>
</feature>
<evidence type="ECO:0000256" key="8">
    <source>
        <dbReference type="ARBA" id="ARBA00023014"/>
    </source>
</evidence>
<evidence type="ECO:0000256" key="7">
    <source>
        <dbReference type="ARBA" id="ARBA00023004"/>
    </source>
</evidence>
<keyword evidence="9" id="KW-0846">Cobalamin</keyword>
<feature type="binding site" evidence="9">
    <location>
        <position position="142"/>
    </location>
    <ligand>
        <name>cob(II)alamin</name>
        <dbReference type="ChEBI" id="CHEBI:16304"/>
    </ligand>
</feature>
<dbReference type="Proteomes" id="UP000242175">
    <property type="component" value="Chromosome large"/>
</dbReference>
<comment type="function">
    <text evidence="9">Catalyzes the conversion of epoxyqueuosine (oQ) to queuosine (Q), which is a hypermodified base found in the wobble positions of tRNA(Asp), tRNA(Asn), tRNA(His) and tRNA(Tyr).</text>
</comment>
<feature type="domain" description="4Fe-4S ferredoxin-type" evidence="10">
    <location>
        <begin position="184"/>
        <end position="216"/>
    </location>
</feature>
<keyword evidence="1 9" id="KW-0004">4Fe-4S</keyword>
<sequence length="374" mass="43514">MHKNKKYNWSKLKHQINNWSLELGFQEMGVTDLDLNNYTPHYLDWLEKKFHGEMSWIAKNIDKRTSPEKLVDDTIRILSFRMDYLPPDAGFANNLKQNNMAYISRYASGRDYHKIMRKRLQKLADKINNSFEDDFKFRAFVDSAPVLERPIAEKAGIGWQGKNSLIINKKAGSWFFLGELYVNIPLPIDSPVTNDCGKCSSCIKICPTNAIVGDKVVDATKCISYLTIEYAGVIPIELRKKMGNRIYGCDDCQLVCPWNRFASITNEKDFYFKDITKNQKLFDLLRWDESQFLKKTEGSPIRRIGYVKWIRNIIVAMGNSNLSEEEKLYIKSLRGKNKIWDEHIDWSLNNQIKSLKSNTQKLIRIIEKGLTRDA</sequence>
<dbReference type="PROSITE" id="PS51379">
    <property type="entry name" value="4FE4S_FER_2"/>
    <property type="match status" value="1"/>
</dbReference>
<evidence type="ECO:0000256" key="5">
    <source>
        <dbReference type="ARBA" id="ARBA00022785"/>
    </source>
</evidence>
<evidence type="ECO:0000256" key="2">
    <source>
        <dbReference type="ARBA" id="ARBA00022490"/>
    </source>
</evidence>
<comment type="cofactor">
    <cofactor evidence="9">
        <name>[4Fe-4S] cluster</name>
        <dbReference type="ChEBI" id="CHEBI:49883"/>
    </cofactor>
    <text evidence="9">Binds 2 [4Fe-4S] clusters per monomer.</text>
</comment>
<dbReference type="SUPFAM" id="SSF54862">
    <property type="entry name" value="4Fe-4S ferredoxins"/>
    <property type="match status" value="1"/>
</dbReference>
<feature type="binding site" evidence="9">
    <location>
        <position position="199"/>
    </location>
    <ligand>
        <name>[4Fe-4S] cluster</name>
        <dbReference type="ChEBI" id="CHEBI:49883"/>
        <label>1</label>
    </ligand>
</feature>
<dbReference type="GO" id="GO:0005737">
    <property type="term" value="C:cytoplasm"/>
    <property type="evidence" value="ECO:0007669"/>
    <property type="project" value="UniProtKB-SubCell"/>
</dbReference>
<dbReference type="GO" id="GO:0046872">
    <property type="term" value="F:metal ion binding"/>
    <property type="evidence" value="ECO:0007669"/>
    <property type="project" value="UniProtKB-KW"/>
</dbReference>
<name>A0A220VD34_9GAMM</name>
<evidence type="ECO:0000259" key="10">
    <source>
        <dbReference type="PROSITE" id="PS51379"/>
    </source>
</evidence>
<keyword evidence="2 9" id="KW-0963">Cytoplasm</keyword>
<accession>A0A220VD34</accession>
<organism evidence="11 12">
    <name type="scientific">Paraphotobacterium marinum</name>
    <dbReference type="NCBI Taxonomy" id="1755811"/>
    <lineage>
        <taxon>Bacteria</taxon>
        <taxon>Pseudomonadati</taxon>
        <taxon>Pseudomonadota</taxon>
        <taxon>Gammaproteobacteria</taxon>
        <taxon>Vibrionales</taxon>
        <taxon>Vibrionaceae</taxon>
        <taxon>Paraphotobacterium</taxon>
    </lineage>
</organism>
<feature type="binding site" evidence="9">
    <location>
        <position position="222"/>
    </location>
    <ligand>
        <name>[4Fe-4S] cluster</name>
        <dbReference type="ChEBI" id="CHEBI:49883"/>
        <label>2</label>
    </ligand>
</feature>
<dbReference type="InterPro" id="IPR004453">
    <property type="entry name" value="QueG"/>
</dbReference>
<dbReference type="FunFam" id="3.30.70.20:FF:000017">
    <property type="entry name" value="Epoxyqueuosine reductase"/>
    <property type="match status" value="1"/>
</dbReference>
<keyword evidence="8 9" id="KW-0411">Iron-sulfur</keyword>
<dbReference type="HAMAP" id="MF_00916">
    <property type="entry name" value="QueG"/>
    <property type="match status" value="1"/>
</dbReference>
<dbReference type="NCBIfam" id="TIGR00276">
    <property type="entry name" value="tRNA epoxyqueuosine(34) reductase QueG"/>
    <property type="match status" value="1"/>
</dbReference>
<comment type="pathway">
    <text evidence="9">tRNA modification; tRNA-queuosine biosynthesis.</text>
</comment>
<dbReference type="Pfam" id="PF13484">
    <property type="entry name" value="Fer4_16"/>
    <property type="match status" value="1"/>
</dbReference>
<comment type="cofactor">
    <cofactor evidence="9">
        <name>cob(II)alamin</name>
        <dbReference type="ChEBI" id="CHEBI:16304"/>
    </cofactor>
</comment>
<evidence type="ECO:0000256" key="4">
    <source>
        <dbReference type="ARBA" id="ARBA00022723"/>
    </source>
</evidence>
<feature type="binding site" evidence="9">
    <location>
        <position position="64"/>
    </location>
    <ligand>
        <name>cob(II)alamin</name>
        <dbReference type="ChEBI" id="CHEBI:16304"/>
    </ligand>
</feature>
<dbReference type="InterPro" id="IPR013542">
    <property type="entry name" value="QueG_DUF1730"/>
</dbReference>
<dbReference type="PROSITE" id="PS00198">
    <property type="entry name" value="4FE4S_FER_1"/>
    <property type="match status" value="1"/>
</dbReference>
<dbReference type="EMBL" id="CP022355">
    <property type="protein sequence ID" value="ASK78255.1"/>
    <property type="molecule type" value="Genomic_DNA"/>
</dbReference>
<comment type="similarity">
    <text evidence="9">Belongs to the QueG family.</text>
</comment>
<dbReference type="UniPathway" id="UPA00392"/>
<dbReference type="EC" id="1.17.99.6" evidence="9"/>
<feature type="binding site" evidence="9">
    <location>
        <position position="252"/>
    </location>
    <ligand>
        <name>[4Fe-4S] cluster</name>
        <dbReference type="ChEBI" id="CHEBI:49883"/>
        <label>2</label>
    </ligand>
</feature>
<dbReference type="OrthoDB" id="9784571at2"/>
<evidence type="ECO:0000313" key="11">
    <source>
        <dbReference type="EMBL" id="ASK78255.1"/>
    </source>
</evidence>
<proteinExistence type="inferred from homology"/>
<evidence type="ECO:0000313" key="12">
    <source>
        <dbReference type="Proteomes" id="UP000242175"/>
    </source>
</evidence>
<comment type="catalytic activity">
    <reaction evidence="9">
        <text>epoxyqueuosine(34) in tRNA + AH2 = queuosine(34) in tRNA + A + H2O</text>
        <dbReference type="Rhea" id="RHEA:32159"/>
        <dbReference type="Rhea" id="RHEA-COMP:18571"/>
        <dbReference type="Rhea" id="RHEA-COMP:18582"/>
        <dbReference type="ChEBI" id="CHEBI:13193"/>
        <dbReference type="ChEBI" id="CHEBI:15377"/>
        <dbReference type="ChEBI" id="CHEBI:17499"/>
        <dbReference type="ChEBI" id="CHEBI:194431"/>
        <dbReference type="ChEBI" id="CHEBI:194443"/>
        <dbReference type="EC" id="1.17.99.6"/>
    </reaction>
</comment>
<evidence type="ECO:0000256" key="6">
    <source>
        <dbReference type="ARBA" id="ARBA00023002"/>
    </source>
</evidence>
<keyword evidence="7 9" id="KW-0408">Iron</keyword>
<feature type="binding site" evidence="9">
    <location>
        <position position="202"/>
    </location>
    <ligand>
        <name>[4Fe-4S] cluster</name>
        <dbReference type="ChEBI" id="CHEBI:49883"/>
        <label>1</label>
    </ligand>
</feature>
<dbReference type="InterPro" id="IPR017896">
    <property type="entry name" value="4Fe4S_Fe-S-bd"/>
</dbReference>
<gene>
    <name evidence="9 11" type="primary">queG</name>
    <name evidence="11" type="ORF">CF386_04080</name>
</gene>
<dbReference type="GO" id="GO:0031419">
    <property type="term" value="F:cobalamin binding"/>
    <property type="evidence" value="ECO:0007669"/>
    <property type="project" value="UniProtKB-KW"/>
</dbReference>
<dbReference type="InterPro" id="IPR017900">
    <property type="entry name" value="4Fe4S_Fe_S_CS"/>
</dbReference>
<keyword evidence="4 9" id="KW-0479">Metal-binding</keyword>
<feature type="binding site" evidence="9">
    <location>
        <begin position="249"/>
        <end position="250"/>
    </location>
    <ligand>
        <name>cob(II)alamin</name>
        <dbReference type="ChEBI" id="CHEBI:16304"/>
    </ligand>
</feature>
<dbReference type="Gene3D" id="3.30.70.20">
    <property type="match status" value="1"/>
</dbReference>
<feature type="binding site" evidence="9">
    <location>
        <position position="206"/>
    </location>
    <ligand>
        <name>[4Fe-4S] cluster</name>
        <dbReference type="ChEBI" id="CHEBI:49883"/>
        <label>2</label>
    </ligand>
</feature>
<feature type="binding site" evidence="9">
    <location>
        <position position="163"/>
    </location>
    <ligand>
        <name>cob(II)alamin</name>
        <dbReference type="ChEBI" id="CHEBI:16304"/>
    </ligand>
</feature>
<protein>
    <recommendedName>
        <fullName evidence="9">Epoxyqueuosine reductase</fullName>
        <ecNumber evidence="9">1.17.99.6</ecNumber>
    </recommendedName>
    <alternativeName>
        <fullName evidence="9">Queuosine biosynthesis protein QueG</fullName>
    </alternativeName>
</protein>
<keyword evidence="3 9" id="KW-0819">tRNA processing</keyword>
<comment type="subunit">
    <text evidence="9">Monomer.</text>
</comment>
<reference evidence="11 12" key="1">
    <citation type="journal article" date="2016" name="Int. J. Syst. Evol. Microbiol.">
        <title>Paraphotobacterium marinum gen. nov., sp. nov., a member of the family Vibrionaceae, isolated from surface seawater.</title>
        <authorList>
            <person name="Huang Z."/>
            <person name="Dong C."/>
            <person name="Shao Z."/>
        </authorList>
    </citation>
    <scope>NUCLEOTIDE SEQUENCE [LARGE SCALE GENOMIC DNA]</scope>
    <source>
        <strain evidence="11 12">NSCS20N07D</strain>
    </source>
</reference>
<dbReference type="PANTHER" id="PTHR30002:SF4">
    <property type="entry name" value="EPOXYQUEUOSINE REDUCTASE"/>
    <property type="match status" value="1"/>
</dbReference>
<feature type="active site" description="Proton donor" evidence="9">
    <location>
        <position position="142"/>
    </location>
</feature>
<evidence type="ECO:0000256" key="3">
    <source>
        <dbReference type="ARBA" id="ARBA00022694"/>
    </source>
</evidence>
<feature type="binding site" evidence="9">
    <location>
        <position position="196"/>
    </location>
    <ligand>
        <name>[4Fe-4S] cluster</name>
        <dbReference type="ChEBI" id="CHEBI:49883"/>
        <label>1</label>
    </ligand>
</feature>
<dbReference type="KEGG" id="pmai:CF386_04080"/>